<keyword evidence="2" id="KW-1185">Reference proteome</keyword>
<dbReference type="GO" id="GO:0070300">
    <property type="term" value="F:phosphatidic acid binding"/>
    <property type="evidence" value="ECO:0007669"/>
    <property type="project" value="TreeGrafter"/>
</dbReference>
<dbReference type="SUPFAM" id="SSF55154">
    <property type="entry name" value="CYTH-like phosphatases"/>
    <property type="match status" value="1"/>
</dbReference>
<dbReference type="InterPro" id="IPR033469">
    <property type="entry name" value="CYTH-like_dom_sf"/>
</dbReference>
<proteinExistence type="predicted"/>
<dbReference type="InterPro" id="IPR038727">
    <property type="entry name" value="NadR/Ttd14_AAA_dom"/>
</dbReference>
<feature type="domain" description="NadR/Ttd14 AAA" evidence="1">
    <location>
        <begin position="13"/>
        <end position="194"/>
    </location>
</feature>
<dbReference type="PANTHER" id="PTHR34932">
    <property type="entry name" value="TRPL TRANSLOCATION DEFECT PROTEIN 14"/>
    <property type="match status" value="1"/>
</dbReference>
<dbReference type="Pfam" id="PF13521">
    <property type="entry name" value="AAA_28"/>
    <property type="match status" value="1"/>
</dbReference>
<dbReference type="GO" id="GO:0035091">
    <property type="term" value="F:phosphatidylinositol binding"/>
    <property type="evidence" value="ECO:0007669"/>
    <property type="project" value="TreeGrafter"/>
</dbReference>
<dbReference type="Gene3D" id="3.40.50.300">
    <property type="entry name" value="P-loop containing nucleotide triphosphate hydrolases"/>
    <property type="match status" value="1"/>
</dbReference>
<gene>
    <name evidence="3" type="primary">LOC100899938</name>
</gene>
<organism evidence="2 3">
    <name type="scientific">Galendromus occidentalis</name>
    <name type="common">western predatory mite</name>
    <dbReference type="NCBI Taxonomy" id="34638"/>
    <lineage>
        <taxon>Eukaryota</taxon>
        <taxon>Metazoa</taxon>
        <taxon>Ecdysozoa</taxon>
        <taxon>Arthropoda</taxon>
        <taxon>Chelicerata</taxon>
        <taxon>Arachnida</taxon>
        <taxon>Acari</taxon>
        <taxon>Parasitiformes</taxon>
        <taxon>Mesostigmata</taxon>
        <taxon>Gamasina</taxon>
        <taxon>Phytoseioidea</taxon>
        <taxon>Phytoseiidae</taxon>
        <taxon>Typhlodrominae</taxon>
        <taxon>Galendromus</taxon>
    </lineage>
</organism>
<dbReference type="KEGG" id="goe:100899938"/>
<dbReference type="GO" id="GO:0005525">
    <property type="term" value="F:GTP binding"/>
    <property type="evidence" value="ECO:0007669"/>
    <property type="project" value="TreeGrafter"/>
</dbReference>
<reference evidence="3" key="1">
    <citation type="submission" date="2025-08" db="UniProtKB">
        <authorList>
            <consortium name="RefSeq"/>
        </authorList>
    </citation>
    <scope>IDENTIFICATION</scope>
</reference>
<evidence type="ECO:0000313" key="3">
    <source>
        <dbReference type="RefSeq" id="XP_003747927.1"/>
    </source>
</evidence>
<dbReference type="SUPFAM" id="SSF52540">
    <property type="entry name" value="P-loop containing nucleoside triphosphate hydrolases"/>
    <property type="match status" value="1"/>
</dbReference>
<dbReference type="GeneID" id="100899938"/>
<sequence length="405" mass="46783">MSIDEDRNHVVFKLVLTGGPCSGKTTGQARLSTFLENYGWKVYRVPEAATILLGGGIRFPDLNEAQTENFQENLLLTMMAMEKTFFDLAHSSNHNCVVICDRGTMDPSAFIQRHVWNRILSRNSFNEIDLRDNRYNQIVHLVSAAKGAERFYSLDDNAARSEDLELARERDELASKAWVGHPYIEVIDNSTDFDTKMRRLIDCVCRKIGVPLGDRFAPNSRKVKFLVKSLPSDDVFPTFQDFEVVHDYLISPDPHHVQGRLRKRGQNGIWSYTHTQRKRENPDSQVIELKRTIAHRDYINMLAQRDPNHLTVFKRRRCFIWNNYSFQLDMYKEPCNPKCRGLIILEVYTSCEDTSTIPPEWLDVSHEVTHDPKYSMFILSRTETSTTQQEAIIMVNGASKRNSKA</sequence>
<dbReference type="PANTHER" id="PTHR34932:SF1">
    <property type="entry name" value="TRPL TRANSLOCATION DEFECT PROTEIN 14"/>
    <property type="match status" value="1"/>
</dbReference>
<dbReference type="GO" id="GO:0045494">
    <property type="term" value="P:photoreceptor cell maintenance"/>
    <property type="evidence" value="ECO:0007669"/>
    <property type="project" value="TreeGrafter"/>
</dbReference>
<accession>A0AAJ6QY73</accession>
<dbReference type="InterPro" id="IPR053227">
    <property type="entry name" value="TRPL-trafficking_regulator"/>
</dbReference>
<dbReference type="InterPro" id="IPR027417">
    <property type="entry name" value="P-loop_NTPase"/>
</dbReference>
<protein>
    <submittedName>
        <fullName evidence="3">TRPL translocation defect protein 14</fullName>
    </submittedName>
</protein>
<name>A0AAJ6QY73_9ACAR</name>
<evidence type="ECO:0000259" key="1">
    <source>
        <dbReference type="Pfam" id="PF13521"/>
    </source>
</evidence>
<dbReference type="Gene3D" id="2.40.320.10">
    <property type="entry name" value="Hypothetical Protein Pfu-838710-001"/>
    <property type="match status" value="1"/>
</dbReference>
<dbReference type="CTD" id="37119"/>
<dbReference type="AlphaFoldDB" id="A0AAJ6QY73"/>
<dbReference type="Proteomes" id="UP000694867">
    <property type="component" value="Unplaced"/>
</dbReference>
<dbReference type="RefSeq" id="XP_003747927.1">
    <property type="nucleotide sequence ID" value="XM_003747879.1"/>
</dbReference>
<evidence type="ECO:0000313" key="2">
    <source>
        <dbReference type="Proteomes" id="UP000694867"/>
    </source>
</evidence>